<evidence type="ECO:0000313" key="3">
    <source>
        <dbReference type="Proteomes" id="UP001054837"/>
    </source>
</evidence>
<gene>
    <name evidence="2" type="ORF">CDAR_28231</name>
</gene>
<evidence type="ECO:0000256" key="1">
    <source>
        <dbReference type="SAM" id="MobiDB-lite"/>
    </source>
</evidence>
<comment type="caution">
    <text evidence="2">The sequence shown here is derived from an EMBL/GenBank/DDBJ whole genome shotgun (WGS) entry which is preliminary data.</text>
</comment>
<dbReference type="AlphaFoldDB" id="A0AAV4NVW9"/>
<feature type="region of interest" description="Disordered" evidence="1">
    <location>
        <begin position="212"/>
        <end position="233"/>
    </location>
</feature>
<dbReference type="EMBL" id="BPLQ01002071">
    <property type="protein sequence ID" value="GIX88440.1"/>
    <property type="molecule type" value="Genomic_DNA"/>
</dbReference>
<proteinExistence type="predicted"/>
<accession>A0AAV4NVW9</accession>
<keyword evidence="3" id="KW-1185">Reference proteome</keyword>
<sequence length="286" mass="31892">MHLQGCVKLQSSLCGVCLPSLFDFVGNLLERCIPLRRMRLALNRVVVSRKRETLSGDFYREFQLPKSNLKSFGCISRLHSMTDFSIATAGGSFAISFRLCGESIKTPYSSEMHAARNEPGPGQLKEKALSGDCYREFQLPKSNSEAFAYISRLHSMEDFYAYGISKRINDSVSPISIYLYQIAIPLISPIPSKPGKSTKPRSINSHSSLDAALESSSNGFEPEQRPDPCGAQNANWERMPGYRSLLTTASHLNRVSASLQVEDPITVRSEFRIGETVLLYRQCFST</sequence>
<dbReference type="Proteomes" id="UP001054837">
    <property type="component" value="Unassembled WGS sequence"/>
</dbReference>
<reference evidence="2 3" key="1">
    <citation type="submission" date="2021-06" db="EMBL/GenBank/DDBJ databases">
        <title>Caerostris darwini draft genome.</title>
        <authorList>
            <person name="Kono N."/>
            <person name="Arakawa K."/>
        </authorList>
    </citation>
    <scope>NUCLEOTIDE SEQUENCE [LARGE SCALE GENOMIC DNA]</scope>
</reference>
<protein>
    <submittedName>
        <fullName evidence="2">Uncharacterized protein</fullName>
    </submittedName>
</protein>
<name>A0AAV4NVW9_9ARAC</name>
<evidence type="ECO:0000313" key="2">
    <source>
        <dbReference type="EMBL" id="GIX88440.1"/>
    </source>
</evidence>
<organism evidence="2 3">
    <name type="scientific">Caerostris darwini</name>
    <dbReference type="NCBI Taxonomy" id="1538125"/>
    <lineage>
        <taxon>Eukaryota</taxon>
        <taxon>Metazoa</taxon>
        <taxon>Ecdysozoa</taxon>
        <taxon>Arthropoda</taxon>
        <taxon>Chelicerata</taxon>
        <taxon>Arachnida</taxon>
        <taxon>Araneae</taxon>
        <taxon>Araneomorphae</taxon>
        <taxon>Entelegynae</taxon>
        <taxon>Araneoidea</taxon>
        <taxon>Araneidae</taxon>
        <taxon>Caerostris</taxon>
    </lineage>
</organism>